<evidence type="ECO:0000256" key="1">
    <source>
        <dbReference type="SAM" id="MobiDB-lite"/>
    </source>
</evidence>
<comment type="caution">
    <text evidence="2">The sequence shown here is derived from an EMBL/GenBank/DDBJ whole genome shotgun (WGS) entry which is preliminary data.</text>
</comment>
<protein>
    <submittedName>
        <fullName evidence="2">Uncharacterized protein</fullName>
    </submittedName>
</protein>
<gene>
    <name evidence="2" type="ORF">OUZ56_009842</name>
</gene>
<name>A0ABR0AH10_9CRUS</name>
<feature type="compositionally biased region" description="Low complexity" evidence="1">
    <location>
        <begin position="136"/>
        <end position="152"/>
    </location>
</feature>
<keyword evidence="3" id="KW-1185">Reference proteome</keyword>
<reference evidence="2 3" key="1">
    <citation type="journal article" date="2023" name="Nucleic Acids Res.">
        <title>The hologenome of Daphnia magna reveals possible DNA methylation and microbiome-mediated evolution of the host genome.</title>
        <authorList>
            <person name="Chaturvedi A."/>
            <person name="Li X."/>
            <person name="Dhandapani V."/>
            <person name="Marshall H."/>
            <person name="Kissane S."/>
            <person name="Cuenca-Cambronero M."/>
            <person name="Asole G."/>
            <person name="Calvet F."/>
            <person name="Ruiz-Romero M."/>
            <person name="Marangio P."/>
            <person name="Guigo R."/>
            <person name="Rago D."/>
            <person name="Mirbahai L."/>
            <person name="Eastwood N."/>
            <person name="Colbourne J.K."/>
            <person name="Zhou J."/>
            <person name="Mallon E."/>
            <person name="Orsini L."/>
        </authorList>
    </citation>
    <scope>NUCLEOTIDE SEQUENCE [LARGE SCALE GENOMIC DNA]</scope>
    <source>
        <strain evidence="2">LRV0_1</strain>
    </source>
</reference>
<feature type="region of interest" description="Disordered" evidence="1">
    <location>
        <begin position="135"/>
        <end position="167"/>
    </location>
</feature>
<proteinExistence type="predicted"/>
<accession>A0ABR0AH10</accession>
<evidence type="ECO:0000313" key="3">
    <source>
        <dbReference type="Proteomes" id="UP001234178"/>
    </source>
</evidence>
<sequence>MLVTLGEAIAEEVSGVSRHSNLFLYDRLDFCKIFDNVAPAASRPEVEAADVSEPDIQLALATGDRDDGKLLAHHIYDGGDLSNRIDDGEVAGNSIDEGVNSEAGSVDDGEVGEVDGAEDGSFDVSNNFTRTVDDPFLNQGNQGNFDQDNQGLDGDGNGSDNDSEVEDTCTLKDELAQIYAQCKVPHSTINKINRVLRKHGMRVPKTARAHLKTIRKAPLINKNLCHFDLEKGIIHSSVLELHFNIDGIPLHNSIKKSFWVIACRVVNAVDDTPFAVTTFKKFLETELLTQTGKS</sequence>
<dbReference type="Proteomes" id="UP001234178">
    <property type="component" value="Unassembled WGS sequence"/>
</dbReference>
<dbReference type="EMBL" id="JAOYFB010000037">
    <property type="protein sequence ID" value="KAK4024420.1"/>
    <property type="molecule type" value="Genomic_DNA"/>
</dbReference>
<evidence type="ECO:0000313" key="2">
    <source>
        <dbReference type="EMBL" id="KAK4024420.1"/>
    </source>
</evidence>
<organism evidence="2 3">
    <name type="scientific">Daphnia magna</name>
    <dbReference type="NCBI Taxonomy" id="35525"/>
    <lineage>
        <taxon>Eukaryota</taxon>
        <taxon>Metazoa</taxon>
        <taxon>Ecdysozoa</taxon>
        <taxon>Arthropoda</taxon>
        <taxon>Crustacea</taxon>
        <taxon>Branchiopoda</taxon>
        <taxon>Diplostraca</taxon>
        <taxon>Cladocera</taxon>
        <taxon>Anomopoda</taxon>
        <taxon>Daphniidae</taxon>
        <taxon>Daphnia</taxon>
    </lineage>
</organism>